<name>A0AAE0U350_SORBR</name>
<protein>
    <submittedName>
        <fullName evidence="9">Aspartic peptidase domain-containing protein</fullName>
    </submittedName>
</protein>
<keyword evidence="10" id="KW-1185">Reference proteome</keyword>
<dbReference type="PROSITE" id="PS51767">
    <property type="entry name" value="PEPTIDASE_A1"/>
    <property type="match status" value="1"/>
</dbReference>
<feature type="chain" id="PRO_5042279425" evidence="7">
    <location>
        <begin position="23"/>
        <end position="508"/>
    </location>
</feature>
<keyword evidence="3 6" id="KW-0064">Aspartyl protease</keyword>
<dbReference type="Pfam" id="PF00026">
    <property type="entry name" value="Asp"/>
    <property type="match status" value="1"/>
</dbReference>
<dbReference type="InterPro" id="IPR001969">
    <property type="entry name" value="Aspartic_peptidase_AS"/>
</dbReference>
<evidence type="ECO:0000259" key="8">
    <source>
        <dbReference type="PROSITE" id="PS51767"/>
    </source>
</evidence>
<feature type="active site" evidence="5">
    <location>
        <position position="148"/>
    </location>
</feature>
<dbReference type="GO" id="GO:0006508">
    <property type="term" value="P:proteolysis"/>
    <property type="evidence" value="ECO:0007669"/>
    <property type="project" value="UniProtKB-KW"/>
</dbReference>
<dbReference type="FunFam" id="2.40.70.10:FF:000024">
    <property type="entry name" value="Endothiapepsin"/>
    <property type="match status" value="1"/>
</dbReference>
<feature type="domain" description="Peptidase A1" evidence="8">
    <location>
        <begin position="130"/>
        <end position="463"/>
    </location>
</feature>
<evidence type="ECO:0000256" key="2">
    <source>
        <dbReference type="ARBA" id="ARBA00022670"/>
    </source>
</evidence>
<evidence type="ECO:0000256" key="7">
    <source>
        <dbReference type="SAM" id="SignalP"/>
    </source>
</evidence>
<evidence type="ECO:0000313" key="9">
    <source>
        <dbReference type="EMBL" id="KAK3388854.1"/>
    </source>
</evidence>
<dbReference type="PANTHER" id="PTHR47966">
    <property type="entry name" value="BETA-SITE APP-CLEAVING ENZYME, ISOFORM A-RELATED"/>
    <property type="match status" value="1"/>
</dbReference>
<dbReference type="AlphaFoldDB" id="A0AAE0U350"/>
<dbReference type="InterPro" id="IPR034163">
    <property type="entry name" value="Aspergillopepsin-like_cat_dom"/>
</dbReference>
<evidence type="ECO:0000256" key="3">
    <source>
        <dbReference type="ARBA" id="ARBA00022750"/>
    </source>
</evidence>
<dbReference type="GO" id="GO:0004190">
    <property type="term" value="F:aspartic-type endopeptidase activity"/>
    <property type="evidence" value="ECO:0007669"/>
    <property type="project" value="UniProtKB-KW"/>
</dbReference>
<dbReference type="InterPro" id="IPR033121">
    <property type="entry name" value="PEPTIDASE_A1"/>
</dbReference>
<comment type="caution">
    <text evidence="9">The sequence shown here is derived from an EMBL/GenBank/DDBJ whole genome shotgun (WGS) entry which is preliminary data.</text>
</comment>
<organism evidence="9 10">
    <name type="scientific">Sordaria brevicollis</name>
    <dbReference type="NCBI Taxonomy" id="83679"/>
    <lineage>
        <taxon>Eukaryota</taxon>
        <taxon>Fungi</taxon>
        <taxon>Dikarya</taxon>
        <taxon>Ascomycota</taxon>
        <taxon>Pezizomycotina</taxon>
        <taxon>Sordariomycetes</taxon>
        <taxon>Sordariomycetidae</taxon>
        <taxon>Sordariales</taxon>
        <taxon>Sordariaceae</taxon>
        <taxon>Sordaria</taxon>
    </lineage>
</organism>
<feature type="active site" evidence="5">
    <location>
        <position position="342"/>
    </location>
</feature>
<dbReference type="CDD" id="cd06097">
    <property type="entry name" value="Aspergillopepsin_like"/>
    <property type="match status" value="1"/>
</dbReference>
<reference evidence="9" key="2">
    <citation type="submission" date="2023-07" db="EMBL/GenBank/DDBJ databases">
        <authorList>
            <consortium name="Lawrence Berkeley National Laboratory"/>
            <person name="Haridas S."/>
            <person name="Hensen N."/>
            <person name="Bonometti L."/>
            <person name="Westerberg I."/>
            <person name="Brannstrom I.O."/>
            <person name="Guillou S."/>
            <person name="Cros-Aarteil S."/>
            <person name="Calhoun S."/>
            <person name="Kuo A."/>
            <person name="Mondo S."/>
            <person name="Pangilinan J."/>
            <person name="Riley R."/>
            <person name="LaButti K."/>
            <person name="Andreopoulos B."/>
            <person name="Lipzen A."/>
            <person name="Chen C."/>
            <person name="Yanf M."/>
            <person name="Daum C."/>
            <person name="Ng V."/>
            <person name="Clum A."/>
            <person name="Steindorff A."/>
            <person name="Ohm R."/>
            <person name="Martin F."/>
            <person name="Silar P."/>
            <person name="Natvig D."/>
            <person name="Lalanne C."/>
            <person name="Gautier V."/>
            <person name="Ament-velasquez S.L."/>
            <person name="Kruys A."/>
            <person name="Hutchinson M.I."/>
            <person name="Powell A.J."/>
            <person name="Barry K."/>
            <person name="Miller A.N."/>
            <person name="Grigoriev I.V."/>
            <person name="Debuchy R."/>
            <person name="Gladieux P."/>
            <person name="Thoren M.H."/>
            <person name="Johannesson H."/>
        </authorList>
    </citation>
    <scope>NUCLEOTIDE SEQUENCE</scope>
    <source>
        <strain evidence="9">FGSC 1904</strain>
    </source>
</reference>
<keyword evidence="2 6" id="KW-0645">Protease</keyword>
<evidence type="ECO:0000256" key="5">
    <source>
        <dbReference type="PIRSR" id="PIRSR601461-1"/>
    </source>
</evidence>
<dbReference type="FunFam" id="2.40.70.10:FF:000026">
    <property type="entry name" value="Endothiapepsin"/>
    <property type="match status" value="1"/>
</dbReference>
<proteinExistence type="inferred from homology"/>
<sequence>MKFPIVAAVAASVLSTAGLVAGDPHVIQVRAEDLKVRKHGGHSFKIAQIFNNRYQAKVKGKGIRDVAKIYEKYNMKFPDHLRQALIRVFSDLGLKMPGNIHAVTDGLFPNETVGNKGEVEATPVEFDVQYLAPVQIGTPPQTVMLNFDTGSSDLWVFSSETPAKQRKGQKIYNVTESSTAERVDGHVWRISYGDGSSSSGNVYLDKVSIGGVEVEKQAIESATYVSNSFTNDAASSGLVGLAFDSINQVHPRKQKTFFGNAIDDLAMPLFSANLNKAEPGNYNFGFIDPTEFVGPISFVEVDSSRGFWEFEVSGFTLPASNFTESNNKTGVFQAMPHAAIADTGTTLLMLPQPIVDAYYTQIAKARNDNYYGGYVFPCNADLPDLILHIGSYKARLTGDLIKYAPADTDDFATSRWCYGGLQSAQGFPFAIYGDIFFKAQFVVFQGGEVDKNDWSKGAKLGFAAKPGTELPKEMTETVKNILPINNVTSTLSRVRRRTGGASSRRNAE</sequence>
<evidence type="ECO:0000313" key="10">
    <source>
        <dbReference type="Proteomes" id="UP001281003"/>
    </source>
</evidence>
<gene>
    <name evidence="9" type="ORF">B0T20DRAFT_86966</name>
</gene>
<dbReference type="InterPro" id="IPR001461">
    <property type="entry name" value="Aspartic_peptidase_A1"/>
</dbReference>
<comment type="similarity">
    <text evidence="1 6">Belongs to the peptidase A1 family.</text>
</comment>
<evidence type="ECO:0000256" key="1">
    <source>
        <dbReference type="ARBA" id="ARBA00007447"/>
    </source>
</evidence>
<evidence type="ECO:0000256" key="4">
    <source>
        <dbReference type="ARBA" id="ARBA00022801"/>
    </source>
</evidence>
<dbReference type="Proteomes" id="UP001281003">
    <property type="component" value="Unassembled WGS sequence"/>
</dbReference>
<dbReference type="PANTHER" id="PTHR47966:SF2">
    <property type="entry name" value="ASPERGILLOPEPSIN-1-RELATED"/>
    <property type="match status" value="1"/>
</dbReference>
<keyword evidence="4 6" id="KW-0378">Hydrolase</keyword>
<dbReference type="SUPFAM" id="SSF50630">
    <property type="entry name" value="Acid proteases"/>
    <property type="match status" value="1"/>
</dbReference>
<dbReference type="Gene3D" id="2.40.70.10">
    <property type="entry name" value="Acid Proteases"/>
    <property type="match status" value="2"/>
</dbReference>
<dbReference type="PROSITE" id="PS00141">
    <property type="entry name" value="ASP_PROTEASE"/>
    <property type="match status" value="2"/>
</dbReference>
<accession>A0AAE0U350</accession>
<reference evidence="9" key="1">
    <citation type="journal article" date="2023" name="Mol. Phylogenet. Evol.">
        <title>Genome-scale phylogeny and comparative genomics of the fungal order Sordariales.</title>
        <authorList>
            <person name="Hensen N."/>
            <person name="Bonometti L."/>
            <person name="Westerberg I."/>
            <person name="Brannstrom I.O."/>
            <person name="Guillou S."/>
            <person name="Cros-Aarteil S."/>
            <person name="Calhoun S."/>
            <person name="Haridas S."/>
            <person name="Kuo A."/>
            <person name="Mondo S."/>
            <person name="Pangilinan J."/>
            <person name="Riley R."/>
            <person name="LaButti K."/>
            <person name="Andreopoulos B."/>
            <person name="Lipzen A."/>
            <person name="Chen C."/>
            <person name="Yan M."/>
            <person name="Daum C."/>
            <person name="Ng V."/>
            <person name="Clum A."/>
            <person name="Steindorff A."/>
            <person name="Ohm R.A."/>
            <person name="Martin F."/>
            <person name="Silar P."/>
            <person name="Natvig D.O."/>
            <person name="Lalanne C."/>
            <person name="Gautier V."/>
            <person name="Ament-Velasquez S.L."/>
            <person name="Kruys A."/>
            <person name="Hutchinson M.I."/>
            <person name="Powell A.J."/>
            <person name="Barry K."/>
            <person name="Miller A.N."/>
            <person name="Grigoriev I.V."/>
            <person name="Debuchy R."/>
            <person name="Gladieux P."/>
            <person name="Hiltunen Thoren M."/>
            <person name="Johannesson H."/>
        </authorList>
    </citation>
    <scope>NUCLEOTIDE SEQUENCE</scope>
    <source>
        <strain evidence="9">FGSC 1904</strain>
    </source>
</reference>
<evidence type="ECO:0000256" key="6">
    <source>
        <dbReference type="RuleBase" id="RU000454"/>
    </source>
</evidence>
<dbReference type="InterPro" id="IPR021109">
    <property type="entry name" value="Peptidase_aspartic_dom_sf"/>
</dbReference>
<keyword evidence="7" id="KW-0732">Signal</keyword>
<feature type="signal peptide" evidence="7">
    <location>
        <begin position="1"/>
        <end position="22"/>
    </location>
</feature>
<dbReference type="EMBL" id="JAUTDP010000014">
    <property type="protein sequence ID" value="KAK3388854.1"/>
    <property type="molecule type" value="Genomic_DNA"/>
</dbReference>
<dbReference type="PRINTS" id="PR00792">
    <property type="entry name" value="PEPSIN"/>
</dbReference>